<name>A0A1Y2LPS6_EPING</name>
<dbReference type="OMA" id="HDEMTTE"/>
<dbReference type="EMBL" id="KZ107854">
    <property type="protein sequence ID" value="OSS45532.1"/>
    <property type="molecule type" value="Genomic_DNA"/>
</dbReference>
<evidence type="ECO:0000256" key="1">
    <source>
        <dbReference type="SAM" id="MobiDB-lite"/>
    </source>
</evidence>
<keyword evidence="3" id="KW-1185">Reference proteome</keyword>
<evidence type="ECO:0000313" key="3">
    <source>
        <dbReference type="Proteomes" id="UP000193240"/>
    </source>
</evidence>
<reference evidence="2 3" key="1">
    <citation type="journal article" date="2017" name="Genome Announc.">
        <title>Genome sequence of the saprophytic ascomycete Epicoccum nigrum ICMP 19927 strain isolated from New Zealand.</title>
        <authorList>
            <person name="Fokin M."/>
            <person name="Fleetwood D."/>
            <person name="Weir B.S."/>
            <person name="Villas-Boas S.G."/>
        </authorList>
    </citation>
    <scope>NUCLEOTIDE SEQUENCE [LARGE SCALE GENOMIC DNA]</scope>
    <source>
        <strain evidence="2 3">ICMP 19927</strain>
    </source>
</reference>
<feature type="compositionally biased region" description="Low complexity" evidence="1">
    <location>
        <begin position="46"/>
        <end position="68"/>
    </location>
</feature>
<feature type="region of interest" description="Disordered" evidence="1">
    <location>
        <begin position="1"/>
        <end position="25"/>
    </location>
</feature>
<dbReference type="PANTHER" id="PTHR38119:SF1">
    <property type="entry name" value="BTB DOMAIN-CONTAINING PROTEIN"/>
    <property type="match status" value="1"/>
</dbReference>
<dbReference type="Proteomes" id="UP000193240">
    <property type="component" value="Unassembled WGS sequence"/>
</dbReference>
<dbReference type="AlphaFoldDB" id="A0A1Y2LPS6"/>
<feature type="region of interest" description="Disordered" evidence="1">
    <location>
        <begin position="44"/>
        <end position="75"/>
    </location>
</feature>
<proteinExistence type="predicted"/>
<gene>
    <name evidence="2" type="ORF">B5807_10200</name>
</gene>
<evidence type="ECO:0000313" key="2">
    <source>
        <dbReference type="EMBL" id="OSS45532.1"/>
    </source>
</evidence>
<dbReference type="PANTHER" id="PTHR38119">
    <property type="entry name" value="BTB DOMAIN-CONTAINING PROTEIN-RELATED"/>
    <property type="match status" value="1"/>
</dbReference>
<evidence type="ECO:0008006" key="4">
    <source>
        <dbReference type="Google" id="ProtNLM"/>
    </source>
</evidence>
<protein>
    <recommendedName>
        <fullName evidence="4">BTB domain-containing protein</fullName>
    </recommendedName>
</protein>
<accession>A0A1Y2LPS6</accession>
<sequence length="496" mass="55508">MDKRQVSPPAIVSRKRTKTSGLVLPTTENMEITQILSEGLLMSQHSTMATPSPSVSSSRTSSAPRTNPGTEVSTNIQKAEYLERTTHGGLPSPVSTPQFQSSTPANSYPVFASGNLNLRMNVVNWTNQWQLHASTLSRLSTWFARSIREHDEMTTETSYTYIVVEEDDRISLTRQIDEVNRLAAPSHEERDSLKINFKNPGEKDSILRAYTQIFAAFYNINPQLSSTDIRAATSQAEHTASIAQKLGCINLISPHLSNALLQHRQALYKAILLDAPRYLLLSLSFEDAFIYTEALIHLIGAYPCSPWPTPFAALPFATRALVARKAKQLDKEVLEVERELLLLTIVHVNGTRKQPYRYDVSSEFDTWFVVQLFRDTLTSVLRSNDESIAPPLKRGEFFRKVSRGGSAYMVFEDVRAVLLRVMPSAVETLREDLNDLKASASKLVGELARNELSLDGDEVARTEVVKDGKRIKAGWLTCAKVEDRDIPWRAGGEKII</sequence>
<dbReference type="STRING" id="105696.A0A1Y2LPS6"/>
<organism evidence="2 3">
    <name type="scientific">Epicoccum nigrum</name>
    <name type="common">Soil fungus</name>
    <name type="synonym">Epicoccum purpurascens</name>
    <dbReference type="NCBI Taxonomy" id="105696"/>
    <lineage>
        <taxon>Eukaryota</taxon>
        <taxon>Fungi</taxon>
        <taxon>Dikarya</taxon>
        <taxon>Ascomycota</taxon>
        <taxon>Pezizomycotina</taxon>
        <taxon>Dothideomycetes</taxon>
        <taxon>Pleosporomycetidae</taxon>
        <taxon>Pleosporales</taxon>
        <taxon>Pleosporineae</taxon>
        <taxon>Didymellaceae</taxon>
        <taxon>Epicoccum</taxon>
    </lineage>
</organism>
<dbReference type="InParanoid" id="A0A1Y2LPS6"/>